<feature type="compositionally biased region" description="Polar residues" evidence="8">
    <location>
        <begin position="372"/>
        <end position="381"/>
    </location>
</feature>
<evidence type="ECO:0000256" key="5">
    <source>
        <dbReference type="ARBA" id="ARBA00023015"/>
    </source>
</evidence>
<feature type="domain" description="C2H2-type" evidence="9">
    <location>
        <begin position="582"/>
        <end position="611"/>
    </location>
</feature>
<evidence type="ECO:0000259" key="9">
    <source>
        <dbReference type="PROSITE" id="PS50157"/>
    </source>
</evidence>
<dbReference type="FunFam" id="3.30.160.60:FF:000032">
    <property type="entry name" value="Krueppel-like factor 4"/>
    <property type="match status" value="1"/>
</dbReference>
<dbReference type="Pfam" id="PF00096">
    <property type="entry name" value="zf-C2H2"/>
    <property type="match status" value="2"/>
</dbReference>
<feature type="region of interest" description="Disordered" evidence="8">
    <location>
        <begin position="288"/>
        <end position="560"/>
    </location>
</feature>
<dbReference type="PROSITE" id="PS00028">
    <property type="entry name" value="ZINC_FINGER_C2H2_1"/>
    <property type="match status" value="2"/>
</dbReference>
<feature type="compositionally biased region" description="Basic and acidic residues" evidence="8">
    <location>
        <begin position="1"/>
        <end position="11"/>
    </location>
</feature>
<feature type="domain" description="C2H2-type" evidence="9">
    <location>
        <begin position="642"/>
        <end position="669"/>
    </location>
</feature>
<comment type="caution">
    <text evidence="10">The sequence shown here is derived from an EMBL/GenBank/DDBJ whole genome shotgun (WGS) entry which is preliminary data.</text>
</comment>
<evidence type="ECO:0000256" key="2">
    <source>
        <dbReference type="ARBA" id="ARBA00022737"/>
    </source>
</evidence>
<dbReference type="InterPro" id="IPR013087">
    <property type="entry name" value="Znf_C2H2_type"/>
</dbReference>
<feature type="compositionally biased region" description="Low complexity" evidence="8">
    <location>
        <begin position="288"/>
        <end position="301"/>
    </location>
</feature>
<dbReference type="AlphaFoldDB" id="A0A8H7CGW5"/>
<evidence type="ECO:0000256" key="1">
    <source>
        <dbReference type="ARBA" id="ARBA00022723"/>
    </source>
</evidence>
<dbReference type="EMBL" id="JACAZI010000022">
    <property type="protein sequence ID" value="KAF7336940.1"/>
    <property type="molecule type" value="Genomic_DNA"/>
</dbReference>
<feature type="region of interest" description="Disordered" evidence="8">
    <location>
        <begin position="1"/>
        <end position="242"/>
    </location>
</feature>
<dbReference type="GO" id="GO:0000978">
    <property type="term" value="F:RNA polymerase II cis-regulatory region sequence-specific DNA binding"/>
    <property type="evidence" value="ECO:0007669"/>
    <property type="project" value="TreeGrafter"/>
</dbReference>
<keyword evidence="6" id="KW-0804">Transcription</keyword>
<evidence type="ECO:0000256" key="7">
    <source>
        <dbReference type="PROSITE-ProRule" id="PRU00042"/>
    </source>
</evidence>
<keyword evidence="3 7" id="KW-0863">Zinc-finger</keyword>
<name>A0A8H7CGW5_9AGAR</name>
<keyword evidence="5" id="KW-0805">Transcription regulation</keyword>
<dbReference type="PANTHER" id="PTHR14003:SF19">
    <property type="entry name" value="YY2 TRANSCRIPTION FACTOR"/>
    <property type="match status" value="1"/>
</dbReference>
<dbReference type="PROSITE" id="PS50157">
    <property type="entry name" value="ZINC_FINGER_C2H2_2"/>
    <property type="match status" value="3"/>
</dbReference>
<keyword evidence="11" id="KW-1185">Reference proteome</keyword>
<keyword evidence="2" id="KW-0677">Repeat</keyword>
<evidence type="ECO:0000256" key="4">
    <source>
        <dbReference type="ARBA" id="ARBA00022833"/>
    </source>
</evidence>
<proteinExistence type="predicted"/>
<feature type="compositionally biased region" description="Pro residues" evidence="8">
    <location>
        <begin position="714"/>
        <end position="723"/>
    </location>
</feature>
<dbReference type="GO" id="GO:0000785">
    <property type="term" value="C:chromatin"/>
    <property type="evidence" value="ECO:0007669"/>
    <property type="project" value="TreeGrafter"/>
</dbReference>
<evidence type="ECO:0000256" key="8">
    <source>
        <dbReference type="SAM" id="MobiDB-lite"/>
    </source>
</evidence>
<feature type="compositionally biased region" description="Polar residues" evidence="8">
    <location>
        <begin position="408"/>
        <end position="425"/>
    </location>
</feature>
<accession>A0A8H7CGW5</accession>
<dbReference type="PANTHER" id="PTHR14003">
    <property type="entry name" value="TRANSCRIPTIONAL REPRESSOR PROTEIN YY"/>
    <property type="match status" value="1"/>
</dbReference>
<gene>
    <name evidence="10" type="ORF">MVEN_02130400</name>
</gene>
<feature type="domain" description="C2H2-type" evidence="9">
    <location>
        <begin position="612"/>
        <end position="641"/>
    </location>
</feature>
<dbReference type="SUPFAM" id="SSF57667">
    <property type="entry name" value="beta-beta-alpha zinc fingers"/>
    <property type="match status" value="3"/>
</dbReference>
<feature type="compositionally biased region" description="Low complexity" evidence="8">
    <location>
        <begin position="520"/>
        <end position="529"/>
    </location>
</feature>
<dbReference type="Gene3D" id="3.30.160.60">
    <property type="entry name" value="Classic Zinc Finger"/>
    <property type="match status" value="3"/>
</dbReference>
<feature type="compositionally biased region" description="Polar residues" evidence="8">
    <location>
        <begin position="158"/>
        <end position="167"/>
    </location>
</feature>
<feature type="compositionally biased region" description="Polar residues" evidence="8">
    <location>
        <begin position="46"/>
        <end position="72"/>
    </location>
</feature>
<evidence type="ECO:0000256" key="3">
    <source>
        <dbReference type="ARBA" id="ARBA00022771"/>
    </source>
</evidence>
<keyword evidence="1" id="KW-0479">Metal-binding</keyword>
<dbReference type="GO" id="GO:0008270">
    <property type="term" value="F:zinc ion binding"/>
    <property type="evidence" value="ECO:0007669"/>
    <property type="project" value="UniProtKB-KW"/>
</dbReference>
<sequence>MDPQHQDRDYIADVDYSPHSPDNFRIQLDPHDSAFNLGSPPFPHTPSYNGSYHNSPYSGHSELSFSGEQESFNIYADDEAPVGITTEYDPSEYDGPQQSSLLMFNDNDYMPGPYDHSQISSVPVGPGPDHRGASYDYSSPSSNGGGNSDEEGKRRSRASSVSSNHIQASPRMNVAQAFDNMTFRSPNWGTEPLPRDRPASPHLQKPQSPPRLLMPDNGGGNPTPNFAPPTINAPEGDGLGPRLHIVPATPVSGGWCRVHRCTLPDQSRDATPGNFFVMYTGTSLNGAQQQSQQAWKQSSQQDDYRGADQSNYDFHSRDGPSAPNPHNAPGNSSGSNSNSPFLFPGSNMSQSRPRSSSDHSLEPPSWEGGGNNFINQMSNIGSALDDTVGMGDLPHPGRRFDPTGGSPHRSSFGSHTTAGQGQLLNSSFSFGPPPGSAGLDNGFLSPDMSPGLRRSKSDASGRPSHTGVLAPDFMRGNQFLSPVEPPPSIRGHRHYRSVSSGGSVRSERGGSRDLGGGSNWGSAASSARPSPYPSPNVSPSPHYTDLPPDDPTSAPIVVSKQNVTTVRTSKASHNRRKQEATFMCPVPGCGSTFTRSFNLKGHIRSHNEEKPFLCKWPGCGKGFARQHDCKRHEQLHTNYRPFTCEGCKKPFARMDALNRHLRSEGGAECQRTLEANGRMPDFSSGSNGNGGLMPEHGHGGGRARSYSTGSYPGSPDPPPPPQLRMPGNGPKMEDPWANLNGVAL</sequence>
<evidence type="ECO:0000256" key="6">
    <source>
        <dbReference type="ARBA" id="ARBA00023163"/>
    </source>
</evidence>
<dbReference type="GO" id="GO:0000981">
    <property type="term" value="F:DNA-binding transcription factor activity, RNA polymerase II-specific"/>
    <property type="evidence" value="ECO:0007669"/>
    <property type="project" value="TreeGrafter"/>
</dbReference>
<protein>
    <submittedName>
        <fullName evidence="10">Calcineurin responsive transcriptional factor</fullName>
    </submittedName>
</protein>
<dbReference type="InterPro" id="IPR036236">
    <property type="entry name" value="Znf_C2H2_sf"/>
</dbReference>
<dbReference type="SMART" id="SM00355">
    <property type="entry name" value="ZnF_C2H2"/>
    <property type="match status" value="3"/>
</dbReference>
<evidence type="ECO:0000313" key="10">
    <source>
        <dbReference type="EMBL" id="KAF7336940.1"/>
    </source>
</evidence>
<organism evidence="10 11">
    <name type="scientific">Mycena venus</name>
    <dbReference type="NCBI Taxonomy" id="2733690"/>
    <lineage>
        <taxon>Eukaryota</taxon>
        <taxon>Fungi</taxon>
        <taxon>Dikarya</taxon>
        <taxon>Basidiomycota</taxon>
        <taxon>Agaricomycotina</taxon>
        <taxon>Agaricomycetes</taxon>
        <taxon>Agaricomycetidae</taxon>
        <taxon>Agaricales</taxon>
        <taxon>Marasmiineae</taxon>
        <taxon>Mycenaceae</taxon>
        <taxon>Mycena</taxon>
    </lineage>
</organism>
<keyword evidence="4" id="KW-0862">Zinc</keyword>
<dbReference type="Proteomes" id="UP000620124">
    <property type="component" value="Unassembled WGS sequence"/>
</dbReference>
<dbReference type="GO" id="GO:0005667">
    <property type="term" value="C:transcription regulator complex"/>
    <property type="evidence" value="ECO:0007669"/>
    <property type="project" value="TreeGrafter"/>
</dbReference>
<evidence type="ECO:0000313" key="11">
    <source>
        <dbReference type="Proteomes" id="UP000620124"/>
    </source>
</evidence>
<reference evidence="10" key="1">
    <citation type="submission" date="2020-05" db="EMBL/GenBank/DDBJ databases">
        <title>Mycena genomes resolve the evolution of fungal bioluminescence.</title>
        <authorList>
            <person name="Tsai I.J."/>
        </authorList>
    </citation>
    <scope>NUCLEOTIDE SEQUENCE</scope>
    <source>
        <strain evidence="10">CCC161011</strain>
    </source>
</reference>
<dbReference type="GO" id="GO:0031519">
    <property type="term" value="C:PcG protein complex"/>
    <property type="evidence" value="ECO:0007669"/>
    <property type="project" value="TreeGrafter"/>
</dbReference>
<feature type="region of interest" description="Disordered" evidence="8">
    <location>
        <begin position="676"/>
        <end position="744"/>
    </location>
</feature>
<dbReference type="OrthoDB" id="4748970at2759"/>
<feature type="compositionally biased region" description="Low complexity" evidence="8">
    <location>
        <begin position="319"/>
        <end position="354"/>
    </location>
</feature>